<dbReference type="InterPro" id="IPR013525">
    <property type="entry name" value="ABC2_TM"/>
</dbReference>
<dbReference type="EMBL" id="PSZM01000045">
    <property type="protein sequence ID" value="PQL90818.1"/>
    <property type="molecule type" value="Genomic_DNA"/>
</dbReference>
<dbReference type="PANTHER" id="PTHR30294:SF46">
    <property type="entry name" value="ABC TRANSPORTER PERMEASE"/>
    <property type="match status" value="1"/>
</dbReference>
<feature type="transmembrane region" description="Helical" evidence="6">
    <location>
        <begin position="272"/>
        <end position="293"/>
    </location>
</feature>
<protein>
    <submittedName>
        <fullName evidence="8">ABC transporter permease</fullName>
    </submittedName>
</protein>
<feature type="transmembrane region" description="Helical" evidence="6">
    <location>
        <begin position="359"/>
        <end position="378"/>
    </location>
</feature>
<feature type="transmembrane region" description="Helical" evidence="6">
    <location>
        <begin position="300"/>
        <end position="318"/>
    </location>
</feature>
<evidence type="ECO:0000256" key="6">
    <source>
        <dbReference type="SAM" id="Phobius"/>
    </source>
</evidence>
<evidence type="ECO:0000256" key="5">
    <source>
        <dbReference type="ARBA" id="ARBA00023136"/>
    </source>
</evidence>
<feature type="transmembrane region" description="Helical" evidence="6">
    <location>
        <begin position="228"/>
        <end position="260"/>
    </location>
</feature>
<keyword evidence="4 6" id="KW-1133">Transmembrane helix</keyword>
<dbReference type="Pfam" id="PF12698">
    <property type="entry name" value="ABC2_membrane_3"/>
    <property type="match status" value="1"/>
</dbReference>
<accession>A0A2S8A8C4</accession>
<comment type="caution">
    <text evidence="8">The sequence shown here is derived from an EMBL/GenBank/DDBJ whole genome shotgun (WGS) entry which is preliminary data.</text>
</comment>
<dbReference type="OrthoDB" id="9811522at2"/>
<dbReference type="AlphaFoldDB" id="A0A2S8A8C4"/>
<gene>
    <name evidence="8" type="ORF">C4S77_10215</name>
</gene>
<evidence type="ECO:0000256" key="2">
    <source>
        <dbReference type="ARBA" id="ARBA00022475"/>
    </source>
</evidence>
<evidence type="ECO:0000313" key="9">
    <source>
        <dbReference type="Proteomes" id="UP000238042"/>
    </source>
</evidence>
<proteinExistence type="predicted"/>
<evidence type="ECO:0000313" key="8">
    <source>
        <dbReference type="EMBL" id="PQL90818.1"/>
    </source>
</evidence>
<feature type="transmembrane region" description="Helical" evidence="6">
    <location>
        <begin position="186"/>
        <end position="207"/>
    </location>
</feature>
<feature type="domain" description="ABC-2 type transporter transmembrane" evidence="7">
    <location>
        <begin position="19"/>
        <end position="376"/>
    </location>
</feature>
<feature type="transmembrane region" description="Helical" evidence="6">
    <location>
        <begin position="20"/>
        <end position="39"/>
    </location>
</feature>
<dbReference type="Gene3D" id="3.40.1710.10">
    <property type="entry name" value="abc type-2 transporter like domain"/>
    <property type="match status" value="1"/>
</dbReference>
<organism evidence="8 9">
    <name type="scientific">Apibacter adventoris</name>
    <dbReference type="NCBI Taxonomy" id="1679466"/>
    <lineage>
        <taxon>Bacteria</taxon>
        <taxon>Pseudomonadati</taxon>
        <taxon>Bacteroidota</taxon>
        <taxon>Flavobacteriia</taxon>
        <taxon>Flavobacteriales</taxon>
        <taxon>Weeksellaceae</taxon>
        <taxon>Apibacter</taxon>
    </lineage>
</organism>
<dbReference type="RefSeq" id="WP_105247454.1">
    <property type="nucleotide sequence ID" value="NZ_PSZM01000045.1"/>
</dbReference>
<evidence type="ECO:0000256" key="3">
    <source>
        <dbReference type="ARBA" id="ARBA00022692"/>
    </source>
</evidence>
<dbReference type="GO" id="GO:0140359">
    <property type="term" value="F:ABC-type transporter activity"/>
    <property type="evidence" value="ECO:0007669"/>
    <property type="project" value="InterPro"/>
</dbReference>
<name>A0A2S8A8C4_9FLAO</name>
<evidence type="ECO:0000256" key="4">
    <source>
        <dbReference type="ARBA" id="ARBA00022989"/>
    </source>
</evidence>
<comment type="subcellular location">
    <subcellularLocation>
        <location evidence="1">Cell membrane</location>
        <topology evidence="1">Multi-pass membrane protein</topology>
    </subcellularLocation>
</comment>
<keyword evidence="5 6" id="KW-0472">Membrane</keyword>
<dbReference type="PANTHER" id="PTHR30294">
    <property type="entry name" value="MEMBRANE COMPONENT OF ABC TRANSPORTER YHHJ-RELATED"/>
    <property type="match status" value="1"/>
</dbReference>
<keyword evidence="9" id="KW-1185">Reference proteome</keyword>
<dbReference type="GO" id="GO:0005886">
    <property type="term" value="C:plasma membrane"/>
    <property type="evidence" value="ECO:0007669"/>
    <property type="project" value="UniProtKB-SubCell"/>
</dbReference>
<sequence length="384" mass="44019">MIEFYKYFKQEFKLISSDKAVLSTYLFTTVLIVIFYSYMYSNEIITKMPAAIVDQDQSIVSHEITRMLEATPQLDLDYKSINLLDAQDRLKKGEIRGIILIPQQFSRDLQKNNHPSISIYCDASYMLYYKQLYISAVTTIKSFGYQIGIKNMMSQGLTKDQAISVTQPVKGISYPLYNINGGYGTFLMPMVFLIALQILQLSAMGTMSGTQRERNKLNNLFPLAKKRLGSIIVVLARGSVYFLISLFITIIIIGFVMKWFTFPVRGNPFEALLFLVPFILSVTFLGFTLLNFFKHREDALMVITIFSIPSLFLCGVSWPTIAFPEWIKCISYFIPTTLGVKGFLEITQFGATFEEVKSVWFQLWGVTAFYFILAVITIRKFVYI</sequence>
<evidence type="ECO:0000259" key="7">
    <source>
        <dbReference type="Pfam" id="PF12698"/>
    </source>
</evidence>
<dbReference type="InterPro" id="IPR051449">
    <property type="entry name" value="ABC-2_transporter_component"/>
</dbReference>
<reference evidence="8 9" key="1">
    <citation type="submission" date="2018-02" db="EMBL/GenBank/DDBJ databases">
        <title>Genome sequences of Apibacter spp., gut symbionts of Asian honey bees.</title>
        <authorList>
            <person name="Kwong W.K."/>
            <person name="Steele M.I."/>
            <person name="Moran N.A."/>
        </authorList>
    </citation>
    <scope>NUCLEOTIDE SEQUENCE [LARGE SCALE GENOMIC DNA]</scope>
    <source>
        <strain evidence="9">wkB301</strain>
    </source>
</reference>
<dbReference type="Proteomes" id="UP000238042">
    <property type="component" value="Unassembled WGS sequence"/>
</dbReference>
<keyword evidence="2" id="KW-1003">Cell membrane</keyword>
<keyword evidence="3 6" id="KW-0812">Transmembrane</keyword>
<evidence type="ECO:0000256" key="1">
    <source>
        <dbReference type="ARBA" id="ARBA00004651"/>
    </source>
</evidence>